<evidence type="ECO:0000256" key="2">
    <source>
        <dbReference type="ARBA" id="ARBA00022670"/>
    </source>
</evidence>
<evidence type="ECO:0000259" key="5">
    <source>
        <dbReference type="PROSITE" id="PS51858"/>
    </source>
</evidence>
<name>A0A212F921_DANPL</name>
<reference evidence="6 7" key="1">
    <citation type="journal article" date="2011" name="Cell">
        <title>The monarch butterfly genome yields insights into long-distance migration.</title>
        <authorList>
            <person name="Zhan S."/>
            <person name="Merlin C."/>
            <person name="Boore J.L."/>
            <person name="Reppert S.M."/>
        </authorList>
    </citation>
    <scope>NUCLEOTIDE SEQUENCE [LARGE SCALE GENOMIC DNA]</scope>
    <source>
        <strain evidence="6">F-2</strain>
    </source>
</reference>
<feature type="region of interest" description="Disordered" evidence="4">
    <location>
        <begin position="537"/>
        <end position="574"/>
    </location>
</feature>
<dbReference type="InterPro" id="IPR042266">
    <property type="entry name" value="PPPDE_sf"/>
</dbReference>
<dbReference type="PANTHER" id="PTHR12378">
    <property type="entry name" value="DESUMOYLATING ISOPEPTIDASE"/>
    <property type="match status" value="1"/>
</dbReference>
<dbReference type="InterPro" id="IPR011989">
    <property type="entry name" value="ARM-like"/>
</dbReference>
<gene>
    <name evidence="6" type="ORF">KGM_201130</name>
</gene>
<protein>
    <recommendedName>
        <fullName evidence="5">PPPDE domain-containing protein</fullName>
    </recommendedName>
</protein>
<evidence type="ECO:0000256" key="1">
    <source>
        <dbReference type="ARBA" id="ARBA00008140"/>
    </source>
</evidence>
<dbReference type="Pfam" id="PF05903">
    <property type="entry name" value="Peptidase_C97"/>
    <property type="match status" value="1"/>
</dbReference>
<dbReference type="SMART" id="SM01179">
    <property type="entry name" value="DUF862"/>
    <property type="match status" value="1"/>
</dbReference>
<proteinExistence type="inferred from homology"/>
<keyword evidence="7" id="KW-1185">Reference proteome</keyword>
<dbReference type="EMBL" id="AGBW02009651">
    <property type="protein sequence ID" value="OWR50246.1"/>
    <property type="molecule type" value="Genomic_DNA"/>
</dbReference>
<feature type="compositionally biased region" description="Basic and acidic residues" evidence="4">
    <location>
        <begin position="257"/>
        <end position="267"/>
    </location>
</feature>
<feature type="compositionally biased region" description="Basic residues" evidence="4">
    <location>
        <begin position="202"/>
        <end position="214"/>
    </location>
</feature>
<dbReference type="Gene3D" id="3.90.1720.30">
    <property type="entry name" value="PPPDE domains"/>
    <property type="match status" value="1"/>
</dbReference>
<evidence type="ECO:0000256" key="4">
    <source>
        <dbReference type="SAM" id="MobiDB-lite"/>
    </source>
</evidence>
<dbReference type="InParanoid" id="A0A212F921"/>
<dbReference type="Proteomes" id="UP000007151">
    <property type="component" value="Unassembled WGS sequence"/>
</dbReference>
<comment type="caution">
    <text evidence="6">The sequence shown here is derived from an EMBL/GenBank/DDBJ whole genome shotgun (WGS) entry which is preliminary data.</text>
</comment>
<comment type="similarity">
    <text evidence="1">Belongs to the DeSI family.</text>
</comment>
<dbReference type="eggNOG" id="KOG0324">
    <property type="taxonomic scope" value="Eukaryota"/>
</dbReference>
<evidence type="ECO:0000313" key="6">
    <source>
        <dbReference type="EMBL" id="OWR50246.1"/>
    </source>
</evidence>
<keyword evidence="2" id="KW-0645">Protease</keyword>
<keyword evidence="3" id="KW-0378">Hydrolase</keyword>
<feature type="domain" description="PPPDE" evidence="5">
    <location>
        <begin position="7"/>
        <end position="149"/>
    </location>
</feature>
<dbReference type="KEGG" id="dpl:KGM_201130"/>
<dbReference type="GO" id="GO:0070646">
    <property type="term" value="P:protein modification by small protein removal"/>
    <property type="evidence" value="ECO:0007669"/>
    <property type="project" value="TreeGrafter"/>
</dbReference>
<evidence type="ECO:0000313" key="7">
    <source>
        <dbReference type="Proteomes" id="UP000007151"/>
    </source>
</evidence>
<dbReference type="Gene3D" id="1.25.10.10">
    <property type="entry name" value="Leucine-rich Repeat Variant"/>
    <property type="match status" value="1"/>
</dbReference>
<feature type="region of interest" description="Disordered" evidence="4">
    <location>
        <begin position="197"/>
        <end position="272"/>
    </location>
</feature>
<organism evidence="6 7">
    <name type="scientific">Danaus plexippus plexippus</name>
    <dbReference type="NCBI Taxonomy" id="278856"/>
    <lineage>
        <taxon>Eukaryota</taxon>
        <taxon>Metazoa</taxon>
        <taxon>Ecdysozoa</taxon>
        <taxon>Arthropoda</taxon>
        <taxon>Hexapoda</taxon>
        <taxon>Insecta</taxon>
        <taxon>Pterygota</taxon>
        <taxon>Neoptera</taxon>
        <taxon>Endopterygota</taxon>
        <taxon>Lepidoptera</taxon>
        <taxon>Glossata</taxon>
        <taxon>Ditrysia</taxon>
        <taxon>Papilionoidea</taxon>
        <taxon>Nymphalidae</taxon>
        <taxon>Danainae</taxon>
        <taxon>Danaini</taxon>
        <taxon>Danaina</taxon>
        <taxon>Danaus</taxon>
        <taxon>Danaus</taxon>
    </lineage>
</organism>
<dbReference type="GO" id="GO:0008233">
    <property type="term" value="F:peptidase activity"/>
    <property type="evidence" value="ECO:0007669"/>
    <property type="project" value="UniProtKB-KW"/>
</dbReference>
<dbReference type="InterPro" id="IPR008580">
    <property type="entry name" value="PPPDE_dom"/>
</dbReference>
<accession>A0A212F921</accession>
<feature type="compositionally biased region" description="Basic and acidic residues" evidence="4">
    <location>
        <begin position="552"/>
        <end position="568"/>
    </location>
</feature>
<dbReference type="GO" id="GO:0006508">
    <property type="term" value="P:proteolysis"/>
    <property type="evidence" value="ECO:0007669"/>
    <property type="project" value="UniProtKB-KW"/>
</dbReference>
<dbReference type="PANTHER" id="PTHR12378:SF7">
    <property type="entry name" value="DESUMOYLATING ISOPEPTIDASE 1"/>
    <property type="match status" value="1"/>
</dbReference>
<sequence length="574" mass="63063">MSTEEGEPVDLYIYDLTKGLASLLSPTILGRQVEGVWHTAVVVFGREYFYGGGGVTSCAPGSTQLGAPYQVERLGTTYVPFPVFQEYIQGLATSSYTGQEYRLLEHNCNHFSDEVAQFVCGARVPKHIVSQAERDLPPPLRVALQAALDHLVPDGAPVYGGVRHSRRDSPDYLTLNDQIEEARVASQELDARRSTLAEKLARKERRKEKKRRKQMGGDQSGEEGGGVELGPEDTERGGEMSEAVEVLEARPGPSTPPREDDRPRPKDPPILFKDIDGVAEYEALVKALEGVDLNEEERRSLDELQQYLVAGEGSWVLGDDFLAFVGRVLSDSCLASAARVSMLRCLCCAALREDVSLVLHQDRRHHALLSYAYNIDRLPVDEQLALLLFMVNLFSGPSSSEWLLYISEWSAGGPPLSNIRVTTKVCVHGVLAPEPALRDAGTALLYNVATKEVKTVVFDEVCVELCMAALQLCSSAPAEELLWRALASLARLAEHSHDVPQLVALVGPDPSAFRYTHINTHKLLHHLSTRLYMTRRSVQGDQPSSGRAGGPHHTESSGEGVEGEREEMGGDLYI</sequence>
<dbReference type="STRING" id="278856.A0A212F921"/>
<dbReference type="AlphaFoldDB" id="A0A212F921"/>
<evidence type="ECO:0000256" key="3">
    <source>
        <dbReference type="ARBA" id="ARBA00022801"/>
    </source>
</evidence>
<dbReference type="PROSITE" id="PS51858">
    <property type="entry name" value="PPPDE"/>
    <property type="match status" value="1"/>
</dbReference>
<dbReference type="FunCoup" id="A0A212F921">
    <property type="interactions" value="2"/>
</dbReference>
<feature type="compositionally biased region" description="Gly residues" evidence="4">
    <location>
        <begin position="218"/>
        <end position="228"/>
    </location>
</feature>